<dbReference type="PANTHER" id="PTHR32089">
    <property type="entry name" value="METHYL-ACCEPTING CHEMOTAXIS PROTEIN MCPB"/>
    <property type="match status" value="1"/>
</dbReference>
<dbReference type="SUPFAM" id="SSF58104">
    <property type="entry name" value="Methyl-accepting chemotaxis protein (MCP) signaling domain"/>
    <property type="match status" value="1"/>
</dbReference>
<feature type="transmembrane region" description="Helical" evidence="8">
    <location>
        <begin position="9"/>
        <end position="34"/>
    </location>
</feature>
<feature type="domain" description="Methyl-accepting transducer" evidence="9">
    <location>
        <begin position="217"/>
        <end position="453"/>
    </location>
</feature>
<evidence type="ECO:0000256" key="5">
    <source>
        <dbReference type="ARBA" id="ARBA00023224"/>
    </source>
</evidence>
<evidence type="ECO:0000256" key="2">
    <source>
        <dbReference type="ARBA" id="ARBA00022692"/>
    </source>
</evidence>
<dbReference type="OrthoDB" id="8899037at2"/>
<dbReference type="InterPro" id="IPR003660">
    <property type="entry name" value="HAMP_dom"/>
</dbReference>
<comment type="similarity">
    <text evidence="6">Belongs to the methyl-accepting chemotaxis (MCP) protein family.</text>
</comment>
<comment type="caution">
    <text evidence="11">The sequence shown here is derived from an EMBL/GenBank/DDBJ whole genome shotgun (WGS) entry which is preliminary data.</text>
</comment>
<evidence type="ECO:0000313" key="11">
    <source>
        <dbReference type="EMBL" id="PXX78804.1"/>
    </source>
</evidence>
<evidence type="ECO:0000256" key="3">
    <source>
        <dbReference type="ARBA" id="ARBA00022989"/>
    </source>
</evidence>
<evidence type="ECO:0000259" key="9">
    <source>
        <dbReference type="PROSITE" id="PS50111"/>
    </source>
</evidence>
<dbReference type="GO" id="GO:0016020">
    <property type="term" value="C:membrane"/>
    <property type="evidence" value="ECO:0007669"/>
    <property type="project" value="UniProtKB-SubCell"/>
</dbReference>
<name>A0A318KL84_9NEIS</name>
<evidence type="ECO:0000259" key="10">
    <source>
        <dbReference type="PROSITE" id="PS50885"/>
    </source>
</evidence>
<evidence type="ECO:0000256" key="1">
    <source>
        <dbReference type="ARBA" id="ARBA00004141"/>
    </source>
</evidence>
<dbReference type="RefSeq" id="WP_110390726.1">
    <property type="nucleotide sequence ID" value="NZ_QJKI01000009.1"/>
</dbReference>
<comment type="subcellular location">
    <subcellularLocation>
        <location evidence="1">Membrane</location>
        <topology evidence="1">Multi-pass membrane protein</topology>
    </subcellularLocation>
</comment>
<dbReference type="PROSITE" id="PS50111">
    <property type="entry name" value="CHEMOTAXIS_TRANSDUC_2"/>
    <property type="match status" value="1"/>
</dbReference>
<dbReference type="Proteomes" id="UP000247555">
    <property type="component" value="Unassembled WGS sequence"/>
</dbReference>
<accession>A0A318KL84</accession>
<keyword evidence="3 8" id="KW-1133">Transmembrane helix</keyword>
<evidence type="ECO:0000313" key="12">
    <source>
        <dbReference type="Proteomes" id="UP000247555"/>
    </source>
</evidence>
<keyword evidence="4 8" id="KW-0472">Membrane</keyword>
<reference evidence="11 12" key="1">
    <citation type="submission" date="2018-05" db="EMBL/GenBank/DDBJ databases">
        <title>Genomic Encyclopedia of Type Strains, Phase IV (KMG-IV): sequencing the most valuable type-strain genomes for metagenomic binning, comparative biology and taxonomic classification.</title>
        <authorList>
            <person name="Goeker M."/>
        </authorList>
    </citation>
    <scope>NUCLEOTIDE SEQUENCE [LARGE SCALE GENOMIC DNA]</scope>
    <source>
        <strain evidence="11 12">DSM 29661</strain>
    </source>
</reference>
<gene>
    <name evidence="11" type="ORF">DFR34_10927</name>
</gene>
<dbReference type="AlphaFoldDB" id="A0A318KL84"/>
<dbReference type="EMBL" id="QJKI01000009">
    <property type="protein sequence ID" value="PXX78804.1"/>
    <property type="molecule type" value="Genomic_DNA"/>
</dbReference>
<feature type="transmembrane region" description="Helical" evidence="8">
    <location>
        <begin position="133"/>
        <end position="157"/>
    </location>
</feature>
<feature type="domain" description="HAMP" evidence="10">
    <location>
        <begin position="158"/>
        <end position="212"/>
    </location>
</feature>
<dbReference type="SMART" id="SM00283">
    <property type="entry name" value="MA"/>
    <property type="match status" value="1"/>
</dbReference>
<dbReference type="PANTHER" id="PTHR32089:SF119">
    <property type="entry name" value="METHYL-ACCEPTING CHEMOTAXIS PROTEIN CTPL"/>
    <property type="match status" value="1"/>
</dbReference>
<dbReference type="PROSITE" id="PS50885">
    <property type="entry name" value="HAMP"/>
    <property type="match status" value="1"/>
</dbReference>
<evidence type="ECO:0000256" key="6">
    <source>
        <dbReference type="ARBA" id="ARBA00029447"/>
    </source>
</evidence>
<dbReference type="InterPro" id="IPR004089">
    <property type="entry name" value="MCPsignal_dom"/>
</dbReference>
<dbReference type="GO" id="GO:0007165">
    <property type="term" value="P:signal transduction"/>
    <property type="evidence" value="ECO:0007669"/>
    <property type="project" value="UniProtKB-KW"/>
</dbReference>
<keyword evidence="12" id="KW-1185">Reference proteome</keyword>
<dbReference type="Pfam" id="PF00015">
    <property type="entry name" value="MCPsignal"/>
    <property type="match status" value="1"/>
</dbReference>
<proteinExistence type="inferred from homology"/>
<organism evidence="11 12">
    <name type="scientific">Rivihabitans pingtungensis</name>
    <dbReference type="NCBI Taxonomy" id="1054498"/>
    <lineage>
        <taxon>Bacteria</taxon>
        <taxon>Pseudomonadati</taxon>
        <taxon>Pseudomonadota</taxon>
        <taxon>Betaproteobacteria</taxon>
        <taxon>Neisseriales</taxon>
        <taxon>Aquaspirillaceae</taxon>
        <taxon>Rivihabitans</taxon>
    </lineage>
</organism>
<protein>
    <submittedName>
        <fullName evidence="11">Methyl-accepting chemotaxis protein</fullName>
    </submittedName>
</protein>
<dbReference type="Gene3D" id="1.10.287.950">
    <property type="entry name" value="Methyl-accepting chemotaxis protein"/>
    <property type="match status" value="1"/>
</dbReference>
<dbReference type="SMART" id="SM00304">
    <property type="entry name" value="HAMP"/>
    <property type="match status" value="1"/>
</dbReference>
<evidence type="ECO:0000256" key="8">
    <source>
        <dbReference type="SAM" id="Phobius"/>
    </source>
</evidence>
<sequence>MRLTIRHKLYIFSVVAMLALAAMGALGLMAGYLADAQLHRLRHDHGQALARLNQMDSALRATPQPAWPVLSELSTQAPELFTEATLQPAWQAWLTAATQHDAAAALHSWRALAQATQQLIDREQSEQDQLRHLLFQVILWGGAALSIGLLALARWIIRTIVRPLRTLEATASQTASDLDLTRRCQLRGHDDEVAHSIQAFNALLDAIGDSFRLAETASSQVDGSAEEVAGASQQIARAAEAQSESTLSMAFAIERFQIGVRQSREEAHFALESASLAERLASESDQVIVKAALDIQDMVAAIQRSAQDVSQLAERSEEINRVVQLIANVADQTNLLALNAAIEAARAGEQGRGFAVVADQVRMLAETTRSATREIGGSIQWVQEQTRHAADNLLQGEKLVSFGVELMHGLARPLEEMRDSARTAHDKLDHLMETLAQQQEASDTIGKDIEALTVISEQNSAAASQSANAALTLHEAVRTLGSQLARFGF</sequence>
<evidence type="ECO:0000256" key="7">
    <source>
        <dbReference type="PROSITE-ProRule" id="PRU00284"/>
    </source>
</evidence>
<keyword evidence="2 8" id="KW-0812">Transmembrane</keyword>
<keyword evidence="5 7" id="KW-0807">Transducer</keyword>
<evidence type="ECO:0000256" key="4">
    <source>
        <dbReference type="ARBA" id="ARBA00023136"/>
    </source>
</evidence>